<evidence type="ECO:0000259" key="11">
    <source>
        <dbReference type="Pfam" id="PF00999"/>
    </source>
</evidence>
<evidence type="ECO:0000256" key="4">
    <source>
        <dbReference type="ARBA" id="ARBA00022692"/>
    </source>
</evidence>
<name>A0AAD7VN78_QUISA</name>
<keyword evidence="4 10" id="KW-0812">Transmembrane</keyword>
<keyword evidence="14" id="KW-1185">Reference proteome</keyword>
<gene>
    <name evidence="13" type="ORF">O6P43_001437</name>
</gene>
<feature type="transmembrane region" description="Helical" evidence="10">
    <location>
        <begin position="254"/>
        <end position="279"/>
    </location>
</feature>
<feature type="domain" description="Cation/H(+) antiporter central" evidence="12">
    <location>
        <begin position="399"/>
        <end position="525"/>
    </location>
</feature>
<evidence type="ECO:0000256" key="3">
    <source>
        <dbReference type="ARBA" id="ARBA00022538"/>
    </source>
</evidence>
<evidence type="ECO:0000256" key="7">
    <source>
        <dbReference type="ARBA" id="ARBA00023065"/>
    </source>
</evidence>
<keyword evidence="6 10" id="KW-1133">Transmembrane helix</keyword>
<evidence type="ECO:0000313" key="14">
    <source>
        <dbReference type="Proteomes" id="UP001163823"/>
    </source>
</evidence>
<dbReference type="GO" id="GO:0006885">
    <property type="term" value="P:regulation of pH"/>
    <property type="evidence" value="ECO:0007669"/>
    <property type="project" value="TreeGrafter"/>
</dbReference>
<proteinExistence type="inferred from homology"/>
<keyword evidence="7" id="KW-0406">Ion transport</keyword>
<dbReference type="InterPro" id="IPR006153">
    <property type="entry name" value="Cation/H_exchanger_TM"/>
</dbReference>
<dbReference type="KEGG" id="qsa:O6P43_001437"/>
<dbReference type="InterPro" id="IPR057291">
    <property type="entry name" value="CHX17_2nd"/>
</dbReference>
<comment type="similarity">
    <text evidence="9">Belongs to the monovalent cation:proton antiporter 2 (CPA2) transporter (TC 2.A.37) family. CHX (TC 2.A.37.4) subfamily.</text>
</comment>
<feature type="transmembrane region" description="Helical" evidence="10">
    <location>
        <begin position="111"/>
        <end position="132"/>
    </location>
</feature>
<dbReference type="InterPro" id="IPR038770">
    <property type="entry name" value="Na+/solute_symporter_sf"/>
</dbReference>
<comment type="caution">
    <text evidence="13">The sequence shown here is derived from an EMBL/GenBank/DDBJ whole genome shotgun (WGS) entry which is preliminary data.</text>
</comment>
<feature type="transmembrane region" description="Helical" evidence="10">
    <location>
        <begin position="42"/>
        <end position="64"/>
    </location>
</feature>
<feature type="transmembrane region" description="Helical" evidence="10">
    <location>
        <begin position="180"/>
        <end position="199"/>
    </location>
</feature>
<feature type="transmembrane region" description="Helical" evidence="10">
    <location>
        <begin position="12"/>
        <end position="30"/>
    </location>
</feature>
<dbReference type="AlphaFoldDB" id="A0AAD7VN78"/>
<dbReference type="Pfam" id="PF00999">
    <property type="entry name" value="Na_H_Exchanger"/>
    <property type="match status" value="1"/>
</dbReference>
<keyword evidence="3" id="KW-0633">Potassium transport</keyword>
<dbReference type="Pfam" id="PF23256">
    <property type="entry name" value="CHX17_2nd"/>
    <property type="match status" value="1"/>
</dbReference>
<feature type="transmembrane region" description="Helical" evidence="10">
    <location>
        <begin position="79"/>
        <end position="99"/>
    </location>
</feature>
<dbReference type="GO" id="GO:0012505">
    <property type="term" value="C:endomembrane system"/>
    <property type="evidence" value="ECO:0007669"/>
    <property type="project" value="TreeGrafter"/>
</dbReference>
<feature type="transmembrane region" description="Helical" evidence="10">
    <location>
        <begin position="323"/>
        <end position="345"/>
    </location>
</feature>
<reference evidence="13 14" key="1">
    <citation type="journal article" date="2023" name="Science">
        <title>Elucidation of the pathway for biosynthesis of saponin adjuvants from the soapbark tree.</title>
        <authorList>
            <person name="Reed J."/>
            <person name="Orme A."/>
            <person name="El-Demerdash A."/>
            <person name="Owen C."/>
            <person name="Martin L.B.B."/>
            <person name="Misra R.C."/>
            <person name="Kikuchi S."/>
            <person name="Rejzek M."/>
            <person name="Martin A.C."/>
            <person name="Harkess A."/>
            <person name="Leebens-Mack J."/>
            <person name="Louveau T."/>
            <person name="Stephenson M.J."/>
            <person name="Osbourn A."/>
        </authorList>
    </citation>
    <scope>NUCLEOTIDE SEQUENCE [LARGE SCALE GENOMIC DNA]</scope>
    <source>
        <strain evidence="13">S10</strain>
    </source>
</reference>
<dbReference type="Proteomes" id="UP001163823">
    <property type="component" value="Chromosome 1"/>
</dbReference>
<keyword evidence="2" id="KW-0813">Transport</keyword>
<feature type="transmembrane region" description="Helical" evidence="10">
    <location>
        <begin position="144"/>
        <end position="168"/>
    </location>
</feature>
<dbReference type="GO" id="GO:0016020">
    <property type="term" value="C:membrane"/>
    <property type="evidence" value="ECO:0007669"/>
    <property type="project" value="UniProtKB-SubCell"/>
</dbReference>
<keyword evidence="8 10" id="KW-0472">Membrane</keyword>
<evidence type="ECO:0000256" key="10">
    <source>
        <dbReference type="SAM" id="Phobius"/>
    </source>
</evidence>
<accession>A0AAD7VN78</accession>
<dbReference type="GO" id="GO:1902600">
    <property type="term" value="P:proton transmembrane transport"/>
    <property type="evidence" value="ECO:0007669"/>
    <property type="project" value="InterPro"/>
</dbReference>
<dbReference type="Gene3D" id="1.20.1530.20">
    <property type="match status" value="1"/>
</dbReference>
<evidence type="ECO:0000256" key="5">
    <source>
        <dbReference type="ARBA" id="ARBA00022958"/>
    </source>
</evidence>
<evidence type="ECO:0000256" key="8">
    <source>
        <dbReference type="ARBA" id="ARBA00023136"/>
    </source>
</evidence>
<evidence type="ECO:0000256" key="1">
    <source>
        <dbReference type="ARBA" id="ARBA00004141"/>
    </source>
</evidence>
<dbReference type="GO" id="GO:0006813">
    <property type="term" value="P:potassium ion transport"/>
    <property type="evidence" value="ECO:0007669"/>
    <property type="project" value="UniProtKB-KW"/>
</dbReference>
<evidence type="ECO:0000256" key="9">
    <source>
        <dbReference type="ARBA" id="ARBA00038341"/>
    </source>
</evidence>
<sequence>MVFPYGSLDTLALISAVGYSFFLFLGGVKMDVSMITRTGKKAGVIAVLSFVIPILVGFPSAVLLETKLAPILGDEIKNLHVVSITHGLTSFIVIAWLLNDLKIINSELGRLAITSAMVSDMLNMTFGIFLNAGDQYKEDHTGALLNIASLAVFVIVALVLRPALFWVVSRTPKGRPVKDVYIYAIILMVLLFGLLTSTWNRSFFLGPLIFGLVVPEGPPLGTALLTKLECFVSWFLLPLFVTTCVMKVDLSLDYGFLLVIVNAILVLLMFLAKVLACLVPALYCKMPLYDAFALSLILSTKGVLEMAFYSVLYDDKIISERTYGIMAISVLLIASVVPISVRFLYDPSRKYAGYQTRNILSLKPNAELKILACIHKPNHINVVINLLDLFCPRAENPIFVFALHLIEMIGRSSPIFICHQIQRKDISGSKSSYSENVILAFDLYQHENIGAVTVNSFTAVSPANLMHEDICTLALDKLTSFILLPFHRKWSIDGSIEAEDNNLRALNCSVLERAPCSVGILVSRGRQLGMSLCRVAMIFQGGNDDREALALAKRAAKDSRNFVVVYHLIANDYDSGLSKWDIMLDSLVMKEVKNIEPGVENVIYREMAAESGPQTNILRAMVDAYDYIIVGRRHGINSPHTIGLTEWTEFSELGVIGDLLASSDFKGRASILVVQQQQVSKWGS</sequence>
<evidence type="ECO:0000313" key="13">
    <source>
        <dbReference type="EMBL" id="KAJ7982296.1"/>
    </source>
</evidence>
<evidence type="ECO:0000256" key="6">
    <source>
        <dbReference type="ARBA" id="ARBA00022989"/>
    </source>
</evidence>
<evidence type="ECO:0000256" key="2">
    <source>
        <dbReference type="ARBA" id="ARBA00022448"/>
    </source>
</evidence>
<organism evidence="13 14">
    <name type="scientific">Quillaja saponaria</name>
    <name type="common">Soap bark tree</name>
    <dbReference type="NCBI Taxonomy" id="32244"/>
    <lineage>
        <taxon>Eukaryota</taxon>
        <taxon>Viridiplantae</taxon>
        <taxon>Streptophyta</taxon>
        <taxon>Embryophyta</taxon>
        <taxon>Tracheophyta</taxon>
        <taxon>Spermatophyta</taxon>
        <taxon>Magnoliopsida</taxon>
        <taxon>eudicotyledons</taxon>
        <taxon>Gunneridae</taxon>
        <taxon>Pentapetalae</taxon>
        <taxon>rosids</taxon>
        <taxon>fabids</taxon>
        <taxon>Fabales</taxon>
        <taxon>Quillajaceae</taxon>
        <taxon>Quillaja</taxon>
    </lineage>
</organism>
<keyword evidence="5" id="KW-0630">Potassium</keyword>
<dbReference type="PANTHER" id="PTHR32468:SF17">
    <property type="entry name" value="CATION_H(+) ANTIPORTER 4"/>
    <property type="match status" value="1"/>
</dbReference>
<feature type="transmembrane region" description="Helical" evidence="10">
    <location>
        <begin position="291"/>
        <end position="311"/>
    </location>
</feature>
<evidence type="ECO:0000259" key="12">
    <source>
        <dbReference type="Pfam" id="PF23256"/>
    </source>
</evidence>
<dbReference type="GO" id="GO:0015297">
    <property type="term" value="F:antiporter activity"/>
    <property type="evidence" value="ECO:0007669"/>
    <property type="project" value="InterPro"/>
</dbReference>
<dbReference type="EMBL" id="JARAOO010000001">
    <property type="protein sequence ID" value="KAJ7982296.1"/>
    <property type="molecule type" value="Genomic_DNA"/>
</dbReference>
<dbReference type="PANTHER" id="PTHR32468">
    <property type="entry name" value="CATION/H + ANTIPORTER"/>
    <property type="match status" value="1"/>
</dbReference>
<feature type="domain" description="Cation/H+ exchanger transmembrane" evidence="11">
    <location>
        <begin position="9"/>
        <end position="344"/>
    </location>
</feature>
<dbReference type="InterPro" id="IPR050794">
    <property type="entry name" value="CPA2_transporter"/>
</dbReference>
<protein>
    <submittedName>
        <fullName evidence="13">Cation/H(+) antiporter like</fullName>
    </submittedName>
</protein>
<comment type="subcellular location">
    <subcellularLocation>
        <location evidence="1">Membrane</location>
        <topology evidence="1">Multi-pass membrane protein</topology>
    </subcellularLocation>
</comment>